<evidence type="ECO:0000313" key="2">
    <source>
        <dbReference type="EMBL" id="RJF96772.1"/>
    </source>
</evidence>
<gene>
    <name evidence="2" type="ORF">D3870_20495</name>
</gene>
<dbReference type="InterPro" id="IPR050483">
    <property type="entry name" value="CoA-transferase_III_domain"/>
</dbReference>
<dbReference type="Gene3D" id="3.40.50.10540">
    <property type="entry name" value="Crotonobetainyl-coa:carnitine coa-transferase, domain 1"/>
    <property type="match status" value="1"/>
</dbReference>
<name>A0A418WVM0_9BURK</name>
<dbReference type="EMBL" id="QYUN01000003">
    <property type="protein sequence ID" value="RJF96772.1"/>
    <property type="molecule type" value="Genomic_DNA"/>
</dbReference>
<keyword evidence="1 2" id="KW-0808">Transferase</keyword>
<dbReference type="Gene3D" id="3.30.1540.10">
    <property type="entry name" value="formyl-coa transferase, domain 3"/>
    <property type="match status" value="1"/>
</dbReference>
<dbReference type="PANTHER" id="PTHR48207:SF3">
    <property type="entry name" value="SUCCINATE--HYDROXYMETHYLGLUTARATE COA-TRANSFERASE"/>
    <property type="match status" value="1"/>
</dbReference>
<protein>
    <submittedName>
        <fullName evidence="2">CoA transferase</fullName>
    </submittedName>
</protein>
<dbReference type="RefSeq" id="WP_119742910.1">
    <property type="nucleotide sequence ID" value="NZ_QYUN01000003.1"/>
</dbReference>
<dbReference type="InterPro" id="IPR044855">
    <property type="entry name" value="CoA-Trfase_III_dom3_sf"/>
</dbReference>
<sequence length="391" mass="41547">MTLTANTRGPLAGLIVLDLTRVLAGPYCTLLLADLGARVIKVEMPEIGDDARHIGPFIHNDDGPPTSAYFFSVNRNKESIALNLKVEADRLLFDKLLASADILVENFTPGTMDKLGYGWDVLHGRHPALILASISGFGQTGPYRALPAYDMVVQAMGGVLSLTGEEGGPPTRVGVSIGDIGAGMFAAIGVQAAIIERMRTGIGKHVDIAMLDSQVALLENALARYQVDGVVPGPIGSRHPSITPFGVFKAQDGYLVVAAGNDRMFPRLCDAIGLPDAKTDPRFATNPLRCEHHAALKMLIEQALAARTAAAWLHHLTSVGIPCGPVNDVAGVMRDPQINARGMLMELPLPNGKPFITAACPIQFVGEEPQASQPAPDLDQHRASLLNELGV</sequence>
<dbReference type="Pfam" id="PF02515">
    <property type="entry name" value="CoA_transf_3"/>
    <property type="match status" value="1"/>
</dbReference>
<dbReference type="OrthoDB" id="8523055at2"/>
<dbReference type="PANTHER" id="PTHR48207">
    <property type="entry name" value="SUCCINATE--HYDROXYMETHYLGLUTARATE COA-TRANSFERASE"/>
    <property type="match status" value="1"/>
</dbReference>
<keyword evidence="3" id="KW-1185">Reference proteome</keyword>
<proteinExistence type="predicted"/>
<dbReference type="GO" id="GO:0008410">
    <property type="term" value="F:CoA-transferase activity"/>
    <property type="evidence" value="ECO:0007669"/>
    <property type="project" value="TreeGrafter"/>
</dbReference>
<organism evidence="2 3">
    <name type="scientific">Noviherbaspirillum cavernae</name>
    <dbReference type="NCBI Taxonomy" id="2320862"/>
    <lineage>
        <taxon>Bacteria</taxon>
        <taxon>Pseudomonadati</taxon>
        <taxon>Pseudomonadota</taxon>
        <taxon>Betaproteobacteria</taxon>
        <taxon>Burkholderiales</taxon>
        <taxon>Oxalobacteraceae</taxon>
        <taxon>Noviherbaspirillum</taxon>
    </lineage>
</organism>
<dbReference type="InterPro" id="IPR023606">
    <property type="entry name" value="CoA-Trfase_III_dom_1_sf"/>
</dbReference>
<evidence type="ECO:0000256" key="1">
    <source>
        <dbReference type="ARBA" id="ARBA00022679"/>
    </source>
</evidence>
<dbReference type="Proteomes" id="UP000285190">
    <property type="component" value="Unassembled WGS sequence"/>
</dbReference>
<reference evidence="2 3" key="1">
    <citation type="submission" date="2018-09" db="EMBL/GenBank/DDBJ databases">
        <authorList>
            <person name="Zhu H."/>
        </authorList>
    </citation>
    <scope>NUCLEOTIDE SEQUENCE [LARGE SCALE GENOMIC DNA]</scope>
    <source>
        <strain evidence="2 3">K2R10-39</strain>
    </source>
</reference>
<comment type="caution">
    <text evidence="2">The sequence shown here is derived from an EMBL/GenBank/DDBJ whole genome shotgun (WGS) entry which is preliminary data.</text>
</comment>
<accession>A0A418WVM0</accession>
<evidence type="ECO:0000313" key="3">
    <source>
        <dbReference type="Proteomes" id="UP000285190"/>
    </source>
</evidence>
<dbReference type="SUPFAM" id="SSF89796">
    <property type="entry name" value="CoA-transferase family III (CaiB/BaiF)"/>
    <property type="match status" value="1"/>
</dbReference>
<dbReference type="InterPro" id="IPR003673">
    <property type="entry name" value="CoA-Trfase_fam_III"/>
</dbReference>
<dbReference type="AlphaFoldDB" id="A0A418WVM0"/>